<evidence type="ECO:0000313" key="12">
    <source>
        <dbReference type="Proteomes" id="UP000677265"/>
    </source>
</evidence>
<dbReference type="GO" id="GO:0005886">
    <property type="term" value="C:plasma membrane"/>
    <property type="evidence" value="ECO:0007669"/>
    <property type="project" value="UniProtKB-SubCell"/>
</dbReference>
<dbReference type="EMBL" id="JAGYPE010000001">
    <property type="protein sequence ID" value="MBS4180588.1"/>
    <property type="molecule type" value="Genomic_DNA"/>
</dbReference>
<keyword evidence="8" id="KW-0472">Membrane</keyword>
<gene>
    <name evidence="11" type="ORF">KHB02_001370</name>
    <name evidence="10" type="ORF">KHB02_04175</name>
</gene>
<evidence type="ECO:0000256" key="2">
    <source>
        <dbReference type="ARBA" id="ARBA00005417"/>
    </source>
</evidence>
<evidence type="ECO:0000256" key="8">
    <source>
        <dbReference type="ARBA" id="ARBA00023136"/>
    </source>
</evidence>
<dbReference type="InterPro" id="IPR003439">
    <property type="entry name" value="ABC_transporter-like_ATP-bd"/>
</dbReference>
<dbReference type="Proteomes" id="UP000677265">
    <property type="component" value="Unassembled WGS sequence"/>
</dbReference>
<dbReference type="EMBL" id="JAGYPE020000001">
    <property type="protein sequence ID" value="MCH6264175.1"/>
    <property type="molecule type" value="Genomic_DNA"/>
</dbReference>
<dbReference type="RefSeq" id="WP_213141286.1">
    <property type="nucleotide sequence ID" value="NZ_JAGYPE020000001.1"/>
</dbReference>
<dbReference type="GO" id="GO:0016887">
    <property type="term" value="F:ATP hydrolysis activity"/>
    <property type="evidence" value="ECO:0007669"/>
    <property type="project" value="InterPro"/>
</dbReference>
<dbReference type="InterPro" id="IPR050086">
    <property type="entry name" value="MetN_ABC_transporter-like"/>
</dbReference>
<dbReference type="SMART" id="SM00382">
    <property type="entry name" value="AAA"/>
    <property type="match status" value="1"/>
</dbReference>
<reference evidence="10" key="1">
    <citation type="submission" date="2021-05" db="EMBL/GenBank/DDBJ databases">
        <title>Novel Bacillus species.</title>
        <authorList>
            <person name="Liu G."/>
        </authorList>
    </citation>
    <scope>NUCLEOTIDE SEQUENCE</scope>
    <source>
        <strain evidence="10 12">FJAT-50051</strain>
    </source>
</reference>
<dbReference type="Pfam" id="PF00005">
    <property type="entry name" value="ABC_tran"/>
    <property type="match status" value="1"/>
</dbReference>
<evidence type="ECO:0000256" key="7">
    <source>
        <dbReference type="ARBA" id="ARBA00022970"/>
    </source>
</evidence>
<evidence type="ECO:0000313" key="11">
    <source>
        <dbReference type="EMBL" id="MCH6264175.1"/>
    </source>
</evidence>
<evidence type="ECO:0000256" key="6">
    <source>
        <dbReference type="ARBA" id="ARBA00022840"/>
    </source>
</evidence>
<dbReference type="GO" id="GO:0015424">
    <property type="term" value="F:ABC-type amino acid transporter activity"/>
    <property type="evidence" value="ECO:0007669"/>
    <property type="project" value="InterPro"/>
</dbReference>
<protein>
    <submittedName>
        <fullName evidence="10">Amino acid ABC transporter ATP-binding protein</fullName>
    </submittedName>
</protein>
<dbReference type="AlphaFoldDB" id="A0A942SVJ5"/>
<dbReference type="SUPFAM" id="SSF52540">
    <property type="entry name" value="P-loop containing nucleoside triphosphate hydrolases"/>
    <property type="match status" value="1"/>
</dbReference>
<evidence type="ECO:0000313" key="10">
    <source>
        <dbReference type="EMBL" id="MBS4180588.1"/>
    </source>
</evidence>
<comment type="caution">
    <text evidence="10">The sequence shown here is derived from an EMBL/GenBank/DDBJ whole genome shotgun (WGS) entry which is preliminary data.</text>
</comment>
<evidence type="ECO:0000256" key="4">
    <source>
        <dbReference type="ARBA" id="ARBA00022475"/>
    </source>
</evidence>
<dbReference type="PROSITE" id="PS50893">
    <property type="entry name" value="ABC_TRANSPORTER_2"/>
    <property type="match status" value="1"/>
</dbReference>
<feature type="domain" description="ABC transporter" evidence="9">
    <location>
        <begin position="2"/>
        <end position="237"/>
    </location>
</feature>
<dbReference type="CDD" id="cd03262">
    <property type="entry name" value="ABC_HisP_GlnQ"/>
    <property type="match status" value="1"/>
</dbReference>
<evidence type="ECO:0000256" key="5">
    <source>
        <dbReference type="ARBA" id="ARBA00022741"/>
    </source>
</evidence>
<proteinExistence type="inferred from homology"/>
<dbReference type="InterPro" id="IPR030679">
    <property type="entry name" value="ABC_ATPase_HisP-typ"/>
</dbReference>
<dbReference type="PANTHER" id="PTHR43166:SF9">
    <property type="entry name" value="GLUTAMATE_ASPARTATE IMPORT ATP-BINDING PROTEIN GLTL"/>
    <property type="match status" value="1"/>
</dbReference>
<dbReference type="PIRSF" id="PIRSF039085">
    <property type="entry name" value="ABC_ATPase_HisP"/>
    <property type="match status" value="1"/>
</dbReference>
<dbReference type="Gene3D" id="3.40.50.300">
    <property type="entry name" value="P-loop containing nucleotide triphosphate hydrolases"/>
    <property type="match status" value="1"/>
</dbReference>
<keyword evidence="6 10" id="KW-0067">ATP-binding</keyword>
<keyword evidence="7" id="KW-0029">Amino-acid transport</keyword>
<evidence type="ECO:0000256" key="1">
    <source>
        <dbReference type="ARBA" id="ARBA00004202"/>
    </source>
</evidence>
<comment type="subcellular location">
    <subcellularLocation>
        <location evidence="1">Cell membrane</location>
        <topology evidence="1">Peripheral membrane protein</topology>
    </subcellularLocation>
</comment>
<dbReference type="FunFam" id="3.40.50.300:FF:000020">
    <property type="entry name" value="Amino acid ABC transporter ATP-binding component"/>
    <property type="match status" value="1"/>
</dbReference>
<dbReference type="PANTHER" id="PTHR43166">
    <property type="entry name" value="AMINO ACID IMPORT ATP-BINDING PROTEIN"/>
    <property type="match status" value="1"/>
</dbReference>
<evidence type="ECO:0000259" key="9">
    <source>
        <dbReference type="PROSITE" id="PS50893"/>
    </source>
</evidence>
<dbReference type="InterPro" id="IPR027417">
    <property type="entry name" value="P-loop_NTPase"/>
</dbReference>
<dbReference type="InterPro" id="IPR017871">
    <property type="entry name" value="ABC_transporter-like_CS"/>
</dbReference>
<dbReference type="InterPro" id="IPR003593">
    <property type="entry name" value="AAA+_ATPase"/>
</dbReference>
<sequence length="241" mass="26836">MIQIENVHKSFNQLEVLKGIDLQVYPGEVVSLIGSSGSGKSTLLRCLNGLETLTSGKIVIDGIELNYTPRVIQQIRRHEVGMVFQQFNLFPHLTVLENVIEAPMHALKKSKAEAIESALTLLDKVGLKDKKDVYPRKLSGGQQQRVAIARALAINPKIMLFDEPTSALDPELVSEVLNVMKQLAEEGMTMVVVTHEMMFAKEVADRVIYMSNGVIEEQGPPAELFTNPRSDRLKSFLKRVV</sequence>
<comment type="similarity">
    <text evidence="2">Belongs to the ABC transporter superfamily.</text>
</comment>
<keyword evidence="3" id="KW-0813">Transport</keyword>
<keyword evidence="4" id="KW-1003">Cell membrane</keyword>
<keyword evidence="5" id="KW-0547">Nucleotide-binding</keyword>
<keyword evidence="12" id="KW-1185">Reference proteome</keyword>
<organism evidence="10">
    <name type="scientific">Neobacillus citreus</name>
    <dbReference type="NCBI Taxonomy" id="2833578"/>
    <lineage>
        <taxon>Bacteria</taxon>
        <taxon>Bacillati</taxon>
        <taxon>Bacillota</taxon>
        <taxon>Bacilli</taxon>
        <taxon>Bacillales</taxon>
        <taxon>Bacillaceae</taxon>
        <taxon>Neobacillus</taxon>
    </lineage>
</organism>
<dbReference type="PROSITE" id="PS00211">
    <property type="entry name" value="ABC_TRANSPORTER_1"/>
    <property type="match status" value="1"/>
</dbReference>
<accession>A0A942SVJ5</accession>
<name>A0A942SVJ5_9BACI</name>
<evidence type="ECO:0000256" key="3">
    <source>
        <dbReference type="ARBA" id="ARBA00022448"/>
    </source>
</evidence>
<dbReference type="GO" id="GO:0005524">
    <property type="term" value="F:ATP binding"/>
    <property type="evidence" value="ECO:0007669"/>
    <property type="project" value="UniProtKB-KW"/>
</dbReference>